<dbReference type="PROSITE" id="PS50110">
    <property type="entry name" value="RESPONSE_REGULATORY"/>
    <property type="match status" value="1"/>
</dbReference>
<evidence type="ECO:0000256" key="4">
    <source>
        <dbReference type="ARBA" id="ARBA00023125"/>
    </source>
</evidence>
<reference evidence="11" key="1">
    <citation type="submission" date="2009-11" db="EMBL/GenBank/DDBJ databases">
        <title>The complete genome of Sulfurospirillum deleyianum DSM 6946.</title>
        <authorList>
            <consortium name="US DOE Joint Genome Institute (JGI-PGF)"/>
            <person name="Lucas S."/>
            <person name="Copeland A."/>
            <person name="Lapidus A."/>
            <person name="Glavina del Rio T."/>
            <person name="Dalin E."/>
            <person name="Tice H."/>
            <person name="Bruce D."/>
            <person name="Goodwin L."/>
            <person name="Pitluck S."/>
            <person name="Kyrpides N."/>
            <person name="Mavromatis K."/>
            <person name="Ivanova N."/>
            <person name="Ovchinnikova G."/>
            <person name="Munk A.C."/>
            <person name="Lu M."/>
            <person name="Brettin T."/>
            <person name="Detter J.C."/>
            <person name="Han C."/>
            <person name="Tapia R."/>
            <person name="Larimer F."/>
            <person name="Land M."/>
            <person name="Hauser L."/>
            <person name="Markowitz V."/>
            <person name="Cheng J.F."/>
            <person name="Hugenholtz P."/>
            <person name="Woyke T."/>
            <person name="Wu D."/>
            <person name="Aumann P."/>
            <person name="Schneider S."/>
            <person name="Lang E."/>
            <person name="Spring S."/>
            <person name="Klenk H.P."/>
            <person name="Eisen J.A."/>
        </authorList>
    </citation>
    <scope>NUCLEOTIDE SEQUENCE [LARGE SCALE GENOMIC DNA]</scope>
    <source>
        <strain evidence="11">ATCC 51133 / DSM 6946 / 5175</strain>
    </source>
</reference>
<dbReference type="GO" id="GO:0000156">
    <property type="term" value="F:phosphorelay response regulator activity"/>
    <property type="evidence" value="ECO:0007669"/>
    <property type="project" value="TreeGrafter"/>
</dbReference>
<dbReference type="SUPFAM" id="SSF52172">
    <property type="entry name" value="CheY-like"/>
    <property type="match status" value="1"/>
</dbReference>
<dbReference type="SMART" id="SM00862">
    <property type="entry name" value="Trans_reg_C"/>
    <property type="match status" value="1"/>
</dbReference>
<keyword evidence="2" id="KW-0902">Two-component regulatory system</keyword>
<evidence type="ECO:0000256" key="3">
    <source>
        <dbReference type="ARBA" id="ARBA00023015"/>
    </source>
</evidence>
<dbReference type="Gene3D" id="3.40.50.2300">
    <property type="match status" value="1"/>
</dbReference>
<dbReference type="AlphaFoldDB" id="D1B0J0"/>
<proteinExistence type="predicted"/>
<dbReference type="Gene3D" id="1.10.10.10">
    <property type="entry name" value="Winged helix-like DNA-binding domain superfamily/Winged helix DNA-binding domain"/>
    <property type="match status" value="1"/>
</dbReference>
<evidence type="ECO:0000256" key="6">
    <source>
        <dbReference type="PROSITE-ProRule" id="PRU00169"/>
    </source>
</evidence>
<sequence length="223" mass="26190">MKILLLEDDYNYNESIKEYLELLGYEVDAFFDGESALDAIMQKTYYLFLLDVKVPKLNGHELIKYIKEANITTPIIIITSLVDIDNIAIGYELGCNDYLKKPFELKELELRVKELIKKHYQTSSESEFTLACGYIFNFETGELKKEDKTIVTFTSKEQDLVRFLIRRKNSFCDIEMIRENVWEGKEISYADIRMYIRKIRLKVGDEHFIKSSRGLGYKIDVVL</sequence>
<keyword evidence="1 6" id="KW-0597">Phosphoprotein</keyword>
<organism evidence="10 11">
    <name type="scientific">Sulfurospirillum deleyianum (strain ATCC 51133 / DSM 6946 / 5175)</name>
    <dbReference type="NCBI Taxonomy" id="525898"/>
    <lineage>
        <taxon>Bacteria</taxon>
        <taxon>Pseudomonadati</taxon>
        <taxon>Campylobacterota</taxon>
        <taxon>Epsilonproteobacteria</taxon>
        <taxon>Campylobacterales</taxon>
        <taxon>Sulfurospirillaceae</taxon>
        <taxon>Sulfurospirillum</taxon>
    </lineage>
</organism>
<feature type="domain" description="OmpR/PhoB-type" evidence="9">
    <location>
        <begin position="125"/>
        <end position="221"/>
    </location>
</feature>
<evidence type="ECO:0000256" key="2">
    <source>
        <dbReference type="ARBA" id="ARBA00023012"/>
    </source>
</evidence>
<dbReference type="PROSITE" id="PS51755">
    <property type="entry name" value="OMPR_PHOB"/>
    <property type="match status" value="1"/>
</dbReference>
<keyword evidence="11" id="KW-1185">Reference proteome</keyword>
<gene>
    <name evidence="10" type="ordered locus">Sdel_0272</name>
</gene>
<dbReference type="PANTHER" id="PTHR48111:SF21">
    <property type="entry name" value="DNA-BINDING DUAL MASTER TRANSCRIPTIONAL REGULATOR RPAA"/>
    <property type="match status" value="1"/>
</dbReference>
<dbReference type="SMART" id="SM00448">
    <property type="entry name" value="REC"/>
    <property type="match status" value="1"/>
</dbReference>
<dbReference type="Pfam" id="PF00072">
    <property type="entry name" value="Response_reg"/>
    <property type="match status" value="1"/>
</dbReference>
<feature type="DNA-binding region" description="OmpR/PhoB-type" evidence="7">
    <location>
        <begin position="125"/>
        <end position="221"/>
    </location>
</feature>
<dbReference type="STRING" id="525898.Sdel_0272"/>
<dbReference type="InterPro" id="IPR011006">
    <property type="entry name" value="CheY-like_superfamily"/>
</dbReference>
<dbReference type="InterPro" id="IPR036388">
    <property type="entry name" value="WH-like_DNA-bd_sf"/>
</dbReference>
<feature type="modified residue" description="4-aspartylphosphate" evidence="6">
    <location>
        <position position="51"/>
    </location>
</feature>
<dbReference type="GO" id="GO:0006355">
    <property type="term" value="P:regulation of DNA-templated transcription"/>
    <property type="evidence" value="ECO:0007669"/>
    <property type="project" value="InterPro"/>
</dbReference>
<dbReference type="GO" id="GO:0005829">
    <property type="term" value="C:cytosol"/>
    <property type="evidence" value="ECO:0007669"/>
    <property type="project" value="TreeGrafter"/>
</dbReference>
<dbReference type="eggNOG" id="COG0745">
    <property type="taxonomic scope" value="Bacteria"/>
</dbReference>
<dbReference type="PANTHER" id="PTHR48111">
    <property type="entry name" value="REGULATOR OF RPOS"/>
    <property type="match status" value="1"/>
</dbReference>
<reference evidence="10 11" key="2">
    <citation type="journal article" date="2010" name="Stand. Genomic Sci.">
        <title>Complete genome sequence of Sulfurospirillum deleyianum type strain (5175).</title>
        <authorList>
            <person name="Sikorski J."/>
            <person name="Lapidus A."/>
            <person name="Copeland A."/>
            <person name="Glavina Del Rio T."/>
            <person name="Nolan M."/>
            <person name="Lucas S."/>
            <person name="Chen F."/>
            <person name="Tice H."/>
            <person name="Cheng J.F."/>
            <person name="Saunders E."/>
            <person name="Bruce D."/>
            <person name="Goodwin L."/>
            <person name="Pitluck S."/>
            <person name="Ovchinnikova G."/>
            <person name="Pati A."/>
            <person name="Ivanova N."/>
            <person name="Mavromatis K."/>
            <person name="Chen A."/>
            <person name="Palaniappan K."/>
            <person name="Chain P."/>
            <person name="Land M."/>
            <person name="Hauser L."/>
            <person name="Chang Y.J."/>
            <person name="Jeffries C.D."/>
            <person name="Brettin T."/>
            <person name="Detter J.C."/>
            <person name="Han C."/>
            <person name="Rohde M."/>
            <person name="Lang E."/>
            <person name="Spring S."/>
            <person name="Goker M."/>
            <person name="Bristow J."/>
            <person name="Eisen J.A."/>
            <person name="Markowitz V."/>
            <person name="Hugenholtz P."/>
            <person name="Kyrpides N.C."/>
            <person name="Klenk H.P."/>
        </authorList>
    </citation>
    <scope>NUCLEOTIDE SEQUENCE [LARGE SCALE GENOMIC DNA]</scope>
    <source>
        <strain evidence="11">ATCC 51133 / DSM 6946 / 5175</strain>
    </source>
</reference>
<name>D1B0J0_SULD5</name>
<protein>
    <submittedName>
        <fullName evidence="10">Response regulator receiver</fullName>
    </submittedName>
</protein>
<evidence type="ECO:0000259" key="8">
    <source>
        <dbReference type="PROSITE" id="PS50110"/>
    </source>
</evidence>
<evidence type="ECO:0000256" key="5">
    <source>
        <dbReference type="ARBA" id="ARBA00023163"/>
    </source>
</evidence>
<dbReference type="SUPFAM" id="SSF46894">
    <property type="entry name" value="C-terminal effector domain of the bipartite response regulators"/>
    <property type="match status" value="1"/>
</dbReference>
<keyword evidence="4 7" id="KW-0238">DNA-binding</keyword>
<dbReference type="InterPro" id="IPR016032">
    <property type="entry name" value="Sig_transdc_resp-reg_C-effctor"/>
</dbReference>
<keyword evidence="5" id="KW-0804">Transcription</keyword>
<feature type="domain" description="Response regulatory" evidence="8">
    <location>
        <begin position="2"/>
        <end position="116"/>
    </location>
</feature>
<dbReference type="KEGG" id="sdl:Sdel_0272"/>
<dbReference type="InterPro" id="IPR001789">
    <property type="entry name" value="Sig_transdc_resp-reg_receiver"/>
</dbReference>
<dbReference type="HOGENOM" id="CLU_000445_30_3_7"/>
<dbReference type="Proteomes" id="UP000002222">
    <property type="component" value="Chromosome"/>
</dbReference>
<dbReference type="RefSeq" id="WP_012856075.1">
    <property type="nucleotide sequence ID" value="NC_013512.1"/>
</dbReference>
<keyword evidence="3" id="KW-0805">Transcription regulation</keyword>
<evidence type="ECO:0000259" key="9">
    <source>
        <dbReference type="PROSITE" id="PS51755"/>
    </source>
</evidence>
<accession>D1B0J0</accession>
<dbReference type="Pfam" id="PF00486">
    <property type="entry name" value="Trans_reg_C"/>
    <property type="match status" value="1"/>
</dbReference>
<dbReference type="InterPro" id="IPR039420">
    <property type="entry name" value="WalR-like"/>
</dbReference>
<evidence type="ECO:0000313" key="11">
    <source>
        <dbReference type="Proteomes" id="UP000002222"/>
    </source>
</evidence>
<evidence type="ECO:0000256" key="1">
    <source>
        <dbReference type="ARBA" id="ARBA00022553"/>
    </source>
</evidence>
<evidence type="ECO:0000313" key="10">
    <source>
        <dbReference type="EMBL" id="ACZ11309.1"/>
    </source>
</evidence>
<dbReference type="EMBL" id="CP001816">
    <property type="protein sequence ID" value="ACZ11309.1"/>
    <property type="molecule type" value="Genomic_DNA"/>
</dbReference>
<dbReference type="GO" id="GO:0032993">
    <property type="term" value="C:protein-DNA complex"/>
    <property type="evidence" value="ECO:0007669"/>
    <property type="project" value="TreeGrafter"/>
</dbReference>
<evidence type="ECO:0000256" key="7">
    <source>
        <dbReference type="PROSITE-ProRule" id="PRU01091"/>
    </source>
</evidence>
<dbReference type="GO" id="GO:0000976">
    <property type="term" value="F:transcription cis-regulatory region binding"/>
    <property type="evidence" value="ECO:0007669"/>
    <property type="project" value="TreeGrafter"/>
</dbReference>
<dbReference type="InterPro" id="IPR001867">
    <property type="entry name" value="OmpR/PhoB-type_DNA-bd"/>
</dbReference>
<dbReference type="OrthoDB" id="8912111at2"/>